<dbReference type="SUPFAM" id="SSF53448">
    <property type="entry name" value="Nucleotide-diphospho-sugar transferases"/>
    <property type="match status" value="1"/>
</dbReference>
<dbReference type="InterPro" id="IPR050587">
    <property type="entry name" value="GNT1/Glycosyltrans_8"/>
</dbReference>
<dbReference type="OrthoDB" id="2014201at2759"/>
<dbReference type="PANTHER" id="PTHR11183">
    <property type="entry name" value="GLYCOGENIN SUBFAMILY MEMBER"/>
    <property type="match status" value="1"/>
</dbReference>
<evidence type="ECO:0000313" key="1">
    <source>
        <dbReference type="EMBL" id="KAF5317950.1"/>
    </source>
</evidence>
<dbReference type="GO" id="GO:0016757">
    <property type="term" value="F:glycosyltransferase activity"/>
    <property type="evidence" value="ECO:0007669"/>
    <property type="project" value="InterPro"/>
</dbReference>
<dbReference type="Gene3D" id="3.90.550.10">
    <property type="entry name" value="Spore Coat Polysaccharide Biosynthesis Protein SpsA, Chain A"/>
    <property type="match status" value="1"/>
</dbReference>
<dbReference type="Proteomes" id="UP000567179">
    <property type="component" value="Unassembled WGS sequence"/>
</dbReference>
<keyword evidence="2" id="KW-1185">Reference proteome</keyword>
<protein>
    <recommendedName>
        <fullName evidence="3">Glycosyltransferase family 8 protein</fullName>
    </recommendedName>
</protein>
<gene>
    <name evidence="1" type="ORF">D9619_012055</name>
</gene>
<dbReference type="AlphaFoldDB" id="A0A8H5EZ56"/>
<evidence type="ECO:0008006" key="3">
    <source>
        <dbReference type="Google" id="ProtNLM"/>
    </source>
</evidence>
<dbReference type="EMBL" id="JAACJJ010000031">
    <property type="protein sequence ID" value="KAF5317950.1"/>
    <property type="molecule type" value="Genomic_DNA"/>
</dbReference>
<organism evidence="1 2">
    <name type="scientific">Psilocybe cf. subviscida</name>
    <dbReference type="NCBI Taxonomy" id="2480587"/>
    <lineage>
        <taxon>Eukaryota</taxon>
        <taxon>Fungi</taxon>
        <taxon>Dikarya</taxon>
        <taxon>Basidiomycota</taxon>
        <taxon>Agaricomycotina</taxon>
        <taxon>Agaricomycetes</taxon>
        <taxon>Agaricomycetidae</taxon>
        <taxon>Agaricales</taxon>
        <taxon>Agaricineae</taxon>
        <taxon>Strophariaceae</taxon>
        <taxon>Psilocybe</taxon>
    </lineage>
</organism>
<accession>A0A8H5EZ56</accession>
<proteinExistence type="predicted"/>
<name>A0A8H5EZ56_9AGAR</name>
<dbReference type="Pfam" id="PF01501">
    <property type="entry name" value="Glyco_transf_8"/>
    <property type="match status" value="1"/>
</dbReference>
<reference evidence="1 2" key="1">
    <citation type="journal article" date="2020" name="ISME J.">
        <title>Uncovering the hidden diversity of litter-decomposition mechanisms in mushroom-forming fungi.</title>
        <authorList>
            <person name="Floudas D."/>
            <person name="Bentzer J."/>
            <person name="Ahren D."/>
            <person name="Johansson T."/>
            <person name="Persson P."/>
            <person name="Tunlid A."/>
        </authorList>
    </citation>
    <scope>NUCLEOTIDE SEQUENCE [LARGE SCALE GENOMIC DNA]</scope>
    <source>
        <strain evidence="1 2">CBS 101986</strain>
    </source>
</reference>
<evidence type="ECO:0000313" key="2">
    <source>
        <dbReference type="Proteomes" id="UP000567179"/>
    </source>
</evidence>
<dbReference type="InterPro" id="IPR002495">
    <property type="entry name" value="Glyco_trans_8"/>
</dbReference>
<dbReference type="InterPro" id="IPR029044">
    <property type="entry name" value="Nucleotide-diphossugar_trans"/>
</dbReference>
<sequence>MVQLSTPPSRTAVTIAMIQQCPSFAYVTLLTRPSYLAGLLVLHQSLRAVHSMYDLVVMIPPTLPQETRDVLRRCRITVREVEWLHPPAGKYTPHQRDAHYIDTWTKLRHVVLTTTCVLLWALTASGLFYQSIRTDGKIVLLDVDMLILRNMDELMDIDIPSDGIAATHVCACNPRRLDHYPIDWEPMNCAHSSVKSPHSPPPLIRKDSPRPYHQLNSGTVVLRPSYALAEGLQAILLSQDLSQWNFPDQDLLAAYFKDRWIPLPWYYNALRSLRNTHPVMWSDREIRCLHYIFPEKPWHNRDLPTDLLSQAGFAMMNRWWWERFDPLVKRLRKTDSKSYYTLVKTMQRSK</sequence>
<comment type="caution">
    <text evidence="1">The sequence shown here is derived from an EMBL/GenBank/DDBJ whole genome shotgun (WGS) entry which is preliminary data.</text>
</comment>
<dbReference type="CDD" id="cd02537">
    <property type="entry name" value="GT8_Glycogenin"/>
    <property type="match status" value="1"/>
</dbReference>